<evidence type="ECO:0000256" key="1">
    <source>
        <dbReference type="ARBA" id="ARBA00006206"/>
    </source>
</evidence>
<organism evidence="4 5">
    <name type="scientific">Weissella halotolerans DSM 20190</name>
    <dbReference type="NCBI Taxonomy" id="1123500"/>
    <lineage>
        <taxon>Bacteria</taxon>
        <taxon>Bacillati</taxon>
        <taxon>Bacillota</taxon>
        <taxon>Bacilli</taxon>
        <taxon>Lactobacillales</taxon>
        <taxon>Lactobacillaceae</taxon>
        <taxon>Weissella</taxon>
    </lineage>
</organism>
<evidence type="ECO:0000313" key="4">
    <source>
        <dbReference type="EMBL" id="KRN33477.1"/>
    </source>
</evidence>
<dbReference type="Gene3D" id="2.70.98.10">
    <property type="match status" value="1"/>
</dbReference>
<dbReference type="GO" id="GO:0033499">
    <property type="term" value="P:galactose catabolic process via UDP-galactose, Leloir pathway"/>
    <property type="evidence" value="ECO:0007669"/>
    <property type="project" value="TreeGrafter"/>
</dbReference>
<dbReference type="SUPFAM" id="SSF74650">
    <property type="entry name" value="Galactose mutarotase-like"/>
    <property type="match status" value="1"/>
</dbReference>
<proteinExistence type="inferred from homology"/>
<dbReference type="PANTHER" id="PTHR10091">
    <property type="entry name" value="ALDOSE-1-EPIMERASE"/>
    <property type="match status" value="1"/>
</dbReference>
<dbReference type="InterPro" id="IPR047215">
    <property type="entry name" value="Galactose_mutarotase-like"/>
</dbReference>
<dbReference type="InterPro" id="IPR008183">
    <property type="entry name" value="Aldose_1/G6P_1-epimerase"/>
</dbReference>
<gene>
    <name evidence="4" type="ORF">IV68_GL000280</name>
</gene>
<dbReference type="CDD" id="cd09019">
    <property type="entry name" value="galactose_mutarotase_like"/>
    <property type="match status" value="1"/>
</dbReference>
<dbReference type="OrthoDB" id="9779408at2"/>
<dbReference type="GO" id="GO:0030246">
    <property type="term" value="F:carbohydrate binding"/>
    <property type="evidence" value="ECO:0007669"/>
    <property type="project" value="InterPro"/>
</dbReference>
<dbReference type="PANTHER" id="PTHR10091:SF0">
    <property type="entry name" value="GALACTOSE MUTAROTASE"/>
    <property type="match status" value="1"/>
</dbReference>
<dbReference type="RefSeq" id="WP_022791028.1">
    <property type="nucleotide sequence ID" value="NZ_ATUU01000001.1"/>
</dbReference>
<dbReference type="eggNOG" id="COG2017">
    <property type="taxonomic scope" value="Bacteria"/>
</dbReference>
<dbReference type="InterPro" id="IPR011013">
    <property type="entry name" value="Gal_mutarotase_sf_dom"/>
</dbReference>
<name>A0A0R2G5Q1_9LACO</name>
<evidence type="ECO:0000256" key="3">
    <source>
        <dbReference type="ARBA" id="ARBA00023277"/>
    </source>
</evidence>
<dbReference type="InParanoid" id="A0A0R2G5Q1"/>
<dbReference type="Pfam" id="PF01263">
    <property type="entry name" value="Aldose_epim"/>
    <property type="match status" value="1"/>
</dbReference>
<comment type="caution">
    <text evidence="4">The sequence shown here is derived from an EMBL/GenBank/DDBJ whole genome shotgun (WGS) entry which is preliminary data.</text>
</comment>
<dbReference type="Proteomes" id="UP000051296">
    <property type="component" value="Unassembled WGS sequence"/>
</dbReference>
<dbReference type="PATRIC" id="fig|1123500.6.peg.279"/>
<dbReference type="STRING" id="1123500.GCA_000420365_00223"/>
<dbReference type="GO" id="GO:0005737">
    <property type="term" value="C:cytoplasm"/>
    <property type="evidence" value="ECO:0007669"/>
    <property type="project" value="TreeGrafter"/>
</dbReference>
<dbReference type="EMBL" id="JQAX01000001">
    <property type="protein sequence ID" value="KRN33477.1"/>
    <property type="molecule type" value="Genomic_DNA"/>
</dbReference>
<keyword evidence="2" id="KW-0413">Isomerase</keyword>
<sequence length="346" mass="38419">MTVKRTVFGRLATGEPVYRYLLQNRRGSQVAVLSYGATWQSFIPNGKIGRDIVVHYDDLAAYLNNPLHLGNTIGPVGGRLSANTYQLEPGQSFRLSPNEGDHVLHSGQNGFDLVNWSAMVEEGTGFDQVRFTHHFNNEFPGVLTVTVTYQLDDQGQVTISFTGRTTATTLFNPMTHVYFNLSGQDQTIQPAELRLAADQRLIVDGAKLPTGKLMKTAGSAYDFSHFRSLGTALAELPQHQLDDAWLLKPRIRNEPVVALQDPRTKQRLTIQSDRNGVVVFTVNPAALQHDAAWEASQPPTAVAIELQTLPDAINHQEFGDILLLKGQEKNYTVHYQVDEVNINESI</sequence>
<evidence type="ECO:0000256" key="2">
    <source>
        <dbReference type="ARBA" id="ARBA00023235"/>
    </source>
</evidence>
<dbReference type="AlphaFoldDB" id="A0A0R2G5Q1"/>
<reference evidence="4 5" key="1">
    <citation type="journal article" date="2015" name="Genome Announc.">
        <title>Expanding the biotechnology potential of lactobacilli through comparative genomics of 213 strains and associated genera.</title>
        <authorList>
            <person name="Sun Z."/>
            <person name="Harris H.M."/>
            <person name="McCann A."/>
            <person name="Guo C."/>
            <person name="Argimon S."/>
            <person name="Zhang W."/>
            <person name="Yang X."/>
            <person name="Jeffery I.B."/>
            <person name="Cooney J.C."/>
            <person name="Kagawa T.F."/>
            <person name="Liu W."/>
            <person name="Song Y."/>
            <person name="Salvetti E."/>
            <person name="Wrobel A."/>
            <person name="Rasinkangas P."/>
            <person name="Parkhill J."/>
            <person name="Rea M.C."/>
            <person name="O'Sullivan O."/>
            <person name="Ritari J."/>
            <person name="Douillard F.P."/>
            <person name="Paul Ross R."/>
            <person name="Yang R."/>
            <person name="Briner A.E."/>
            <person name="Felis G.E."/>
            <person name="de Vos W.M."/>
            <person name="Barrangou R."/>
            <person name="Klaenhammer T.R."/>
            <person name="Caufield P.W."/>
            <person name="Cui Y."/>
            <person name="Zhang H."/>
            <person name="O'Toole P.W."/>
        </authorList>
    </citation>
    <scope>NUCLEOTIDE SEQUENCE [LARGE SCALE GENOMIC DNA]</scope>
    <source>
        <strain evidence="4 5">DSM 20190</strain>
    </source>
</reference>
<dbReference type="GO" id="GO:0004034">
    <property type="term" value="F:aldose 1-epimerase activity"/>
    <property type="evidence" value="ECO:0007669"/>
    <property type="project" value="TreeGrafter"/>
</dbReference>
<comment type="similarity">
    <text evidence="1">Belongs to the aldose epimerase family.</text>
</comment>
<dbReference type="GO" id="GO:0006006">
    <property type="term" value="P:glucose metabolic process"/>
    <property type="evidence" value="ECO:0007669"/>
    <property type="project" value="TreeGrafter"/>
</dbReference>
<keyword evidence="5" id="KW-1185">Reference proteome</keyword>
<protein>
    <submittedName>
        <fullName evidence="4">Aldose 1-epimerase</fullName>
    </submittedName>
</protein>
<accession>A0A0R2G5Q1</accession>
<dbReference type="InterPro" id="IPR014718">
    <property type="entry name" value="GH-type_carb-bd"/>
</dbReference>
<keyword evidence="3" id="KW-0119">Carbohydrate metabolism</keyword>
<evidence type="ECO:0000313" key="5">
    <source>
        <dbReference type="Proteomes" id="UP000051296"/>
    </source>
</evidence>